<dbReference type="SUPFAM" id="SSF53067">
    <property type="entry name" value="Actin-like ATPase domain"/>
    <property type="match status" value="2"/>
</dbReference>
<evidence type="ECO:0000256" key="2">
    <source>
        <dbReference type="ARBA" id="ARBA00022679"/>
    </source>
</evidence>
<dbReference type="AlphaFoldDB" id="A0A9D1XR88"/>
<dbReference type="GO" id="GO:0006071">
    <property type="term" value="P:glycerol metabolic process"/>
    <property type="evidence" value="ECO:0007669"/>
    <property type="project" value="TreeGrafter"/>
</dbReference>
<evidence type="ECO:0000256" key="1">
    <source>
        <dbReference type="ARBA" id="ARBA00009156"/>
    </source>
</evidence>
<dbReference type="PANTHER" id="PTHR10196">
    <property type="entry name" value="SUGAR KINASE"/>
    <property type="match status" value="1"/>
</dbReference>
<comment type="caution">
    <text evidence="5">The sequence shown here is derived from an EMBL/GenBank/DDBJ whole genome shotgun (WGS) entry which is preliminary data.</text>
</comment>
<dbReference type="InterPro" id="IPR018484">
    <property type="entry name" value="FGGY_N"/>
</dbReference>
<reference evidence="5" key="1">
    <citation type="journal article" date="2021" name="PeerJ">
        <title>Extensive microbial diversity within the chicken gut microbiome revealed by metagenomics and culture.</title>
        <authorList>
            <person name="Gilroy R."/>
            <person name="Ravi A."/>
            <person name="Getino M."/>
            <person name="Pursley I."/>
            <person name="Horton D.L."/>
            <person name="Alikhan N.F."/>
            <person name="Baker D."/>
            <person name="Gharbi K."/>
            <person name="Hall N."/>
            <person name="Watson M."/>
            <person name="Adriaenssens E.M."/>
            <person name="Foster-Nyarko E."/>
            <person name="Jarju S."/>
            <person name="Secka A."/>
            <person name="Antonio M."/>
            <person name="Oren A."/>
            <person name="Chaudhuri R.R."/>
            <person name="La Ragione R."/>
            <person name="Hildebrand F."/>
            <person name="Pallen M.J."/>
        </authorList>
    </citation>
    <scope>NUCLEOTIDE SEQUENCE</scope>
    <source>
        <strain evidence="5">ChiHecec2B26-12326</strain>
    </source>
</reference>
<dbReference type="Proteomes" id="UP000823847">
    <property type="component" value="Unassembled WGS sequence"/>
</dbReference>
<feature type="domain" description="Carbohydrate kinase FGGY N-terminal" evidence="4">
    <location>
        <begin position="3"/>
        <end position="232"/>
    </location>
</feature>
<proteinExistence type="inferred from homology"/>
<dbReference type="Pfam" id="PF00370">
    <property type="entry name" value="FGGY_N"/>
    <property type="match status" value="1"/>
</dbReference>
<organism evidence="5 6">
    <name type="scientific">Candidatus Parabacteroides intestinigallinarum</name>
    <dbReference type="NCBI Taxonomy" id="2838722"/>
    <lineage>
        <taxon>Bacteria</taxon>
        <taxon>Pseudomonadati</taxon>
        <taxon>Bacteroidota</taxon>
        <taxon>Bacteroidia</taxon>
        <taxon>Bacteroidales</taxon>
        <taxon>Tannerellaceae</taxon>
        <taxon>Parabacteroides</taxon>
    </lineage>
</organism>
<evidence type="ECO:0000259" key="4">
    <source>
        <dbReference type="Pfam" id="PF00370"/>
    </source>
</evidence>
<keyword evidence="2" id="KW-0808">Transferase</keyword>
<sequence length="448" mass="49048">MCYLGIDIGTSSICGVVYHTSSKKIRSITRENGAGIVSSNTWEKAQDAEAIVRIVRSLIDELEKDGTHVRGIGLSGQMHGVLYVDKEGKALSPLYTWQDMRGGLPYKEGWSYASYLSEATGLALSSGFGLVTHFYNLVNGLVPEGATKIGTIMDYVAMRLTGREAPLMDASNAASLGFFDKRCSCFDEGALERVGIDTSILPELGDTASLVGYYQRIPVYTAIGDNQASFLGSVRSFERSIHVTVGTSSQLSVYSDMHIEVPSLETRPLPGGGYILVGAALCGGCAFSMLKNFFQDLVRMCSGTGMSDTELYAIMSSVPYKKEASEDIRVDTLFDGTRSHPELRGRITNISRYNWTPENLVLGFLRGMSRELFDFYRLLPSSIRAGKDLLIGSGNGIRKNPLLREILEEYFRVPLRVSKCQEEAALGACLCGMLGAGHITRFSDFEYD</sequence>
<dbReference type="InterPro" id="IPR000577">
    <property type="entry name" value="Carb_kinase_FGGY"/>
</dbReference>
<dbReference type="GO" id="GO:0050277">
    <property type="term" value="F:sedoheptulokinase activity"/>
    <property type="evidence" value="ECO:0007669"/>
    <property type="project" value="TreeGrafter"/>
</dbReference>
<accession>A0A9D1XR88</accession>
<name>A0A9D1XR88_9BACT</name>
<dbReference type="CDD" id="cd07777">
    <property type="entry name" value="ASKHA_NBD_FGGY_SHK"/>
    <property type="match status" value="1"/>
</dbReference>
<evidence type="ECO:0000313" key="6">
    <source>
        <dbReference type="Proteomes" id="UP000823847"/>
    </source>
</evidence>
<dbReference type="InterPro" id="IPR043129">
    <property type="entry name" value="ATPase_NBD"/>
</dbReference>
<reference evidence="5" key="2">
    <citation type="submission" date="2021-04" db="EMBL/GenBank/DDBJ databases">
        <authorList>
            <person name="Gilroy R."/>
        </authorList>
    </citation>
    <scope>NUCLEOTIDE SEQUENCE</scope>
    <source>
        <strain evidence="5">ChiHecec2B26-12326</strain>
    </source>
</reference>
<keyword evidence="3" id="KW-0418">Kinase</keyword>
<dbReference type="GO" id="GO:0005829">
    <property type="term" value="C:cytosol"/>
    <property type="evidence" value="ECO:0007669"/>
    <property type="project" value="TreeGrafter"/>
</dbReference>
<dbReference type="EMBL" id="DXEN01000028">
    <property type="protein sequence ID" value="HIX85821.1"/>
    <property type="molecule type" value="Genomic_DNA"/>
</dbReference>
<evidence type="ECO:0000313" key="5">
    <source>
        <dbReference type="EMBL" id="HIX85821.1"/>
    </source>
</evidence>
<evidence type="ECO:0000256" key="3">
    <source>
        <dbReference type="ARBA" id="ARBA00022777"/>
    </source>
</evidence>
<gene>
    <name evidence="5" type="ORF">H9848_04345</name>
</gene>
<dbReference type="PIRSF" id="PIRSF000538">
    <property type="entry name" value="GlpK"/>
    <property type="match status" value="1"/>
</dbReference>
<comment type="similarity">
    <text evidence="1">Belongs to the FGGY kinase family.</text>
</comment>
<protein>
    <recommendedName>
        <fullName evidence="4">Carbohydrate kinase FGGY N-terminal domain-containing protein</fullName>
    </recommendedName>
</protein>
<dbReference type="PANTHER" id="PTHR10196:SF67">
    <property type="entry name" value="SEDOHEPTULOKINASE"/>
    <property type="match status" value="1"/>
</dbReference>
<dbReference type="Gene3D" id="3.30.420.40">
    <property type="match status" value="2"/>
</dbReference>